<comment type="similarity">
    <text evidence="1 7 8">Belongs to the bacterial ribosomal protein bL20 family.</text>
</comment>
<evidence type="ECO:0000256" key="2">
    <source>
        <dbReference type="ARBA" id="ARBA00022730"/>
    </source>
</evidence>
<dbReference type="CDD" id="cd07026">
    <property type="entry name" value="Ribosomal_L20"/>
    <property type="match status" value="1"/>
</dbReference>
<dbReference type="AlphaFoldDB" id="A0A9D2GXE2"/>
<comment type="caution">
    <text evidence="9">The sequence shown here is derived from an EMBL/GenBank/DDBJ whole genome shotgun (WGS) entry which is preliminary data.</text>
</comment>
<dbReference type="PRINTS" id="PR00062">
    <property type="entry name" value="RIBOSOMALL20"/>
</dbReference>
<sequence length="115" mass="13356">MPRAKGGYKTRRRRKNILALAKGFRGRRRTVYNIARPSVERALCYAYRDRRRKKRDMRRLWITRLSAAAKLNNTSYSKLMGNLKKAGIDLNRKVLSEMAINAPEAFAELVKSVTK</sequence>
<dbReference type="GO" id="GO:1990904">
    <property type="term" value="C:ribonucleoprotein complex"/>
    <property type="evidence" value="ECO:0007669"/>
    <property type="project" value="UniProtKB-KW"/>
</dbReference>
<gene>
    <name evidence="7 9" type="primary">rplT</name>
    <name evidence="9" type="ORF">H9804_11150</name>
</gene>
<dbReference type="NCBIfam" id="TIGR01032">
    <property type="entry name" value="rplT_bact"/>
    <property type="match status" value="1"/>
</dbReference>
<dbReference type="GO" id="GO:0000027">
    <property type="term" value="P:ribosomal large subunit assembly"/>
    <property type="evidence" value="ECO:0007669"/>
    <property type="project" value="UniProtKB-UniRule"/>
</dbReference>
<evidence type="ECO:0000256" key="4">
    <source>
        <dbReference type="ARBA" id="ARBA00022980"/>
    </source>
</evidence>
<dbReference type="GO" id="GO:0006412">
    <property type="term" value="P:translation"/>
    <property type="evidence" value="ECO:0007669"/>
    <property type="project" value="InterPro"/>
</dbReference>
<dbReference type="InterPro" id="IPR005813">
    <property type="entry name" value="Ribosomal_bL20"/>
</dbReference>
<keyword evidence="2 7" id="KW-0699">rRNA-binding</keyword>
<dbReference type="GO" id="GO:0019843">
    <property type="term" value="F:rRNA binding"/>
    <property type="evidence" value="ECO:0007669"/>
    <property type="project" value="UniProtKB-UniRule"/>
</dbReference>
<evidence type="ECO:0000256" key="3">
    <source>
        <dbReference type="ARBA" id="ARBA00022884"/>
    </source>
</evidence>
<dbReference type="FunFam" id="1.10.1900.20:FF:000001">
    <property type="entry name" value="50S ribosomal protein L20"/>
    <property type="match status" value="1"/>
</dbReference>
<evidence type="ECO:0000256" key="1">
    <source>
        <dbReference type="ARBA" id="ARBA00007698"/>
    </source>
</evidence>
<dbReference type="SUPFAM" id="SSF74731">
    <property type="entry name" value="Ribosomal protein L20"/>
    <property type="match status" value="1"/>
</dbReference>
<proteinExistence type="inferred from homology"/>
<dbReference type="PANTHER" id="PTHR10986">
    <property type="entry name" value="39S RIBOSOMAL PROTEIN L20"/>
    <property type="match status" value="1"/>
</dbReference>
<accession>A0A9D2GXE2</accession>
<keyword evidence="4 7" id="KW-0689">Ribosomal protein</keyword>
<evidence type="ECO:0000256" key="7">
    <source>
        <dbReference type="HAMAP-Rule" id="MF_00382"/>
    </source>
</evidence>
<evidence type="ECO:0000313" key="9">
    <source>
        <dbReference type="EMBL" id="HIZ90490.1"/>
    </source>
</evidence>
<dbReference type="HAMAP" id="MF_00382">
    <property type="entry name" value="Ribosomal_bL20"/>
    <property type="match status" value="1"/>
</dbReference>
<dbReference type="InterPro" id="IPR035566">
    <property type="entry name" value="Ribosomal_protein_bL20_C"/>
</dbReference>
<dbReference type="EMBL" id="DXAQ01000168">
    <property type="protein sequence ID" value="HIZ90490.1"/>
    <property type="molecule type" value="Genomic_DNA"/>
</dbReference>
<dbReference type="InterPro" id="IPR049946">
    <property type="entry name" value="RIBOSOMAL_L20_CS"/>
</dbReference>
<evidence type="ECO:0000256" key="5">
    <source>
        <dbReference type="ARBA" id="ARBA00023274"/>
    </source>
</evidence>
<reference evidence="9" key="1">
    <citation type="journal article" date="2021" name="PeerJ">
        <title>Extensive microbial diversity within the chicken gut microbiome revealed by metagenomics and culture.</title>
        <authorList>
            <person name="Gilroy R."/>
            <person name="Ravi A."/>
            <person name="Getino M."/>
            <person name="Pursley I."/>
            <person name="Horton D.L."/>
            <person name="Alikhan N.F."/>
            <person name="Baker D."/>
            <person name="Gharbi K."/>
            <person name="Hall N."/>
            <person name="Watson M."/>
            <person name="Adriaenssens E.M."/>
            <person name="Foster-Nyarko E."/>
            <person name="Jarju S."/>
            <person name="Secka A."/>
            <person name="Antonio M."/>
            <person name="Oren A."/>
            <person name="Chaudhuri R.R."/>
            <person name="La Ragione R."/>
            <person name="Hildebrand F."/>
            <person name="Pallen M.J."/>
        </authorList>
    </citation>
    <scope>NUCLEOTIDE SEQUENCE</scope>
    <source>
        <strain evidence="9">ChiW4-1371</strain>
    </source>
</reference>
<keyword evidence="5 7" id="KW-0687">Ribonucleoprotein</keyword>
<comment type="function">
    <text evidence="7 8">Binds directly to 23S ribosomal RNA and is necessary for the in vitro assembly process of the 50S ribosomal subunit. It is not involved in the protein synthesizing functions of that subunit.</text>
</comment>
<keyword evidence="3 7" id="KW-0694">RNA-binding</keyword>
<dbReference type="GO" id="GO:0005840">
    <property type="term" value="C:ribosome"/>
    <property type="evidence" value="ECO:0007669"/>
    <property type="project" value="UniProtKB-KW"/>
</dbReference>
<dbReference type="PROSITE" id="PS00937">
    <property type="entry name" value="RIBOSOMAL_L20"/>
    <property type="match status" value="1"/>
</dbReference>
<evidence type="ECO:0000256" key="6">
    <source>
        <dbReference type="ARBA" id="ARBA00035172"/>
    </source>
</evidence>
<protein>
    <recommendedName>
        <fullName evidence="6 7">Large ribosomal subunit protein bL20</fullName>
    </recommendedName>
</protein>
<name>A0A9D2GXE2_9BACT</name>
<reference evidence="9" key="2">
    <citation type="submission" date="2021-04" db="EMBL/GenBank/DDBJ databases">
        <authorList>
            <person name="Gilroy R."/>
        </authorList>
    </citation>
    <scope>NUCLEOTIDE SEQUENCE</scope>
    <source>
        <strain evidence="9">ChiW4-1371</strain>
    </source>
</reference>
<dbReference type="Proteomes" id="UP000824176">
    <property type="component" value="Unassembled WGS sequence"/>
</dbReference>
<dbReference type="Gene3D" id="1.10.1900.20">
    <property type="entry name" value="Ribosomal protein L20"/>
    <property type="match status" value="1"/>
</dbReference>
<dbReference type="Gene3D" id="6.10.160.10">
    <property type="match status" value="1"/>
</dbReference>
<organism evidence="9 10">
    <name type="scientific">Candidatus Mucispirillum faecigallinarum</name>
    <dbReference type="NCBI Taxonomy" id="2838699"/>
    <lineage>
        <taxon>Bacteria</taxon>
        <taxon>Pseudomonadati</taxon>
        <taxon>Deferribacterota</taxon>
        <taxon>Deferribacteres</taxon>
        <taxon>Deferribacterales</taxon>
        <taxon>Mucispirillaceae</taxon>
        <taxon>Mucispirillum</taxon>
    </lineage>
</organism>
<dbReference type="Pfam" id="PF00453">
    <property type="entry name" value="Ribosomal_L20"/>
    <property type="match status" value="1"/>
</dbReference>
<dbReference type="GO" id="GO:0003735">
    <property type="term" value="F:structural constituent of ribosome"/>
    <property type="evidence" value="ECO:0007669"/>
    <property type="project" value="InterPro"/>
</dbReference>
<evidence type="ECO:0000313" key="10">
    <source>
        <dbReference type="Proteomes" id="UP000824176"/>
    </source>
</evidence>
<evidence type="ECO:0000256" key="8">
    <source>
        <dbReference type="RuleBase" id="RU000560"/>
    </source>
</evidence>